<organism evidence="2 3">
    <name type="scientific">Chlamydomonas incerta</name>
    <dbReference type="NCBI Taxonomy" id="51695"/>
    <lineage>
        <taxon>Eukaryota</taxon>
        <taxon>Viridiplantae</taxon>
        <taxon>Chlorophyta</taxon>
        <taxon>core chlorophytes</taxon>
        <taxon>Chlorophyceae</taxon>
        <taxon>CS clade</taxon>
        <taxon>Chlamydomonadales</taxon>
        <taxon>Chlamydomonadaceae</taxon>
        <taxon>Chlamydomonas</taxon>
    </lineage>
</organism>
<dbReference type="OrthoDB" id="408152at2759"/>
<reference evidence="2" key="1">
    <citation type="journal article" date="2020" name="bioRxiv">
        <title>Comparative genomics of Chlamydomonas.</title>
        <authorList>
            <person name="Craig R.J."/>
            <person name="Hasan A.R."/>
            <person name="Ness R.W."/>
            <person name="Keightley P.D."/>
        </authorList>
    </citation>
    <scope>NUCLEOTIDE SEQUENCE</scope>
    <source>
        <strain evidence="2">SAG 7.73</strain>
    </source>
</reference>
<dbReference type="EMBL" id="JAEHOC010000002">
    <property type="protein sequence ID" value="KAG2444690.1"/>
    <property type="molecule type" value="Genomic_DNA"/>
</dbReference>
<comment type="caution">
    <text evidence="2">The sequence shown here is derived from an EMBL/GenBank/DDBJ whole genome shotgun (WGS) entry which is preliminary data.</text>
</comment>
<evidence type="ECO:0000256" key="1">
    <source>
        <dbReference type="SAM" id="Phobius"/>
    </source>
</evidence>
<evidence type="ECO:0000313" key="2">
    <source>
        <dbReference type="EMBL" id="KAG2444690.1"/>
    </source>
</evidence>
<keyword evidence="3" id="KW-1185">Reference proteome</keyword>
<protein>
    <recommendedName>
        <fullName evidence="4">Sulfotransferase</fullName>
    </recommendedName>
</protein>
<gene>
    <name evidence="2" type="ORF">HXX76_001434</name>
</gene>
<dbReference type="Pfam" id="PF17784">
    <property type="entry name" value="Sulfotransfer_4"/>
    <property type="match status" value="1"/>
</dbReference>
<dbReference type="InterPro" id="IPR040632">
    <property type="entry name" value="Sulfotransfer_4"/>
</dbReference>
<evidence type="ECO:0000313" key="3">
    <source>
        <dbReference type="Proteomes" id="UP000650467"/>
    </source>
</evidence>
<dbReference type="AlphaFoldDB" id="A0A835WCF1"/>
<dbReference type="SUPFAM" id="SSF52540">
    <property type="entry name" value="P-loop containing nucleoside triphosphate hydrolases"/>
    <property type="match status" value="1"/>
</dbReference>
<dbReference type="PANTHER" id="PTHR36978:SF4">
    <property type="entry name" value="P-LOOP CONTAINING NUCLEOSIDE TRIPHOSPHATE HYDROLASE PROTEIN"/>
    <property type="match status" value="1"/>
</dbReference>
<keyword evidence="1" id="KW-0812">Transmembrane</keyword>
<sequence length="270" mass="29656">MASALDGELLVIGAGFGRTGTLSLKTALDMLGYRTYHMKEVAANPGHDEAWRAAARDQAAGRTTDWRALFGPGGYTAAVDWPPARFYKELLAAYPGAKVVLSVRESFEAWYASVCESIYPSSMTGLTVRPPPWLAPWFRHYTSHYAMVDEVIWTGTFDGRFKDREFARQVYEAHIAEVKRVVPPGQLLVFSARQGWGPLCAFLGRPPPSPDTPFPNVNDKADFNKGLGARQRRARVYNNIILATNAALAAALAAGAALAVRAVRGRRRTK</sequence>
<evidence type="ECO:0008006" key="4">
    <source>
        <dbReference type="Google" id="ProtNLM"/>
    </source>
</evidence>
<dbReference type="InterPro" id="IPR027417">
    <property type="entry name" value="P-loop_NTPase"/>
</dbReference>
<feature type="transmembrane region" description="Helical" evidence="1">
    <location>
        <begin position="240"/>
        <end position="260"/>
    </location>
</feature>
<keyword evidence="1" id="KW-1133">Transmembrane helix</keyword>
<dbReference type="Proteomes" id="UP000650467">
    <property type="component" value="Unassembled WGS sequence"/>
</dbReference>
<dbReference type="Gene3D" id="3.40.50.300">
    <property type="entry name" value="P-loop containing nucleotide triphosphate hydrolases"/>
    <property type="match status" value="1"/>
</dbReference>
<keyword evidence="1" id="KW-0472">Membrane</keyword>
<proteinExistence type="predicted"/>
<name>A0A835WCF1_CHLIN</name>
<dbReference type="PANTHER" id="PTHR36978">
    <property type="entry name" value="P-LOOP CONTAINING NUCLEOTIDE TRIPHOSPHATE HYDROLASE"/>
    <property type="match status" value="1"/>
</dbReference>
<accession>A0A835WCF1</accession>